<comment type="caution">
    <text evidence="12">The sequence shown here is derived from an EMBL/GenBank/DDBJ whole genome shotgun (WGS) entry which is preliminary data.</text>
</comment>
<dbReference type="RefSeq" id="WP_379053007.1">
    <property type="nucleotide sequence ID" value="NZ_JBHUIK010000005.1"/>
</dbReference>
<gene>
    <name evidence="12" type="ORF">ACFSKK_20155</name>
</gene>
<organism evidence="12 13">
    <name type="scientific">Metabacillus endolithicus</name>
    <dbReference type="NCBI Taxonomy" id="1535204"/>
    <lineage>
        <taxon>Bacteria</taxon>
        <taxon>Bacillati</taxon>
        <taxon>Bacillota</taxon>
        <taxon>Bacilli</taxon>
        <taxon>Bacillales</taxon>
        <taxon>Bacillaceae</taxon>
        <taxon>Metabacillus</taxon>
    </lineage>
</organism>
<feature type="transmembrane region" description="Helical" evidence="10">
    <location>
        <begin position="40"/>
        <end position="59"/>
    </location>
</feature>
<dbReference type="Pfam" id="PF07730">
    <property type="entry name" value="HisKA_3"/>
    <property type="match status" value="1"/>
</dbReference>
<feature type="coiled-coil region" evidence="9">
    <location>
        <begin position="178"/>
        <end position="205"/>
    </location>
</feature>
<evidence type="ECO:0000256" key="2">
    <source>
        <dbReference type="ARBA" id="ARBA00012438"/>
    </source>
</evidence>
<evidence type="ECO:0000256" key="3">
    <source>
        <dbReference type="ARBA" id="ARBA00022553"/>
    </source>
</evidence>
<dbReference type="Gene3D" id="3.30.565.10">
    <property type="entry name" value="Histidine kinase-like ATPase, C-terminal domain"/>
    <property type="match status" value="1"/>
</dbReference>
<dbReference type="PANTHER" id="PTHR24421:SF10">
    <property type="entry name" value="NITRATE_NITRITE SENSOR PROTEIN NARQ"/>
    <property type="match status" value="1"/>
</dbReference>
<protein>
    <recommendedName>
        <fullName evidence="2">histidine kinase</fullName>
        <ecNumber evidence="2">2.7.13.3</ecNumber>
    </recommendedName>
</protein>
<dbReference type="CDD" id="cd16917">
    <property type="entry name" value="HATPase_UhpB-NarQ-NarX-like"/>
    <property type="match status" value="1"/>
</dbReference>
<feature type="transmembrane region" description="Helical" evidence="10">
    <location>
        <begin position="115"/>
        <end position="131"/>
    </location>
</feature>
<keyword evidence="6 12" id="KW-0418">Kinase</keyword>
<evidence type="ECO:0000256" key="9">
    <source>
        <dbReference type="SAM" id="Coils"/>
    </source>
</evidence>
<evidence type="ECO:0000256" key="4">
    <source>
        <dbReference type="ARBA" id="ARBA00022679"/>
    </source>
</evidence>
<keyword evidence="13" id="KW-1185">Reference proteome</keyword>
<dbReference type="Gene3D" id="1.20.5.1930">
    <property type="match status" value="1"/>
</dbReference>
<dbReference type="SUPFAM" id="SSF55874">
    <property type="entry name" value="ATPase domain of HSP90 chaperone/DNA topoisomerase II/histidine kinase"/>
    <property type="match status" value="1"/>
</dbReference>
<feature type="transmembrane region" description="Helical" evidence="10">
    <location>
        <begin position="12"/>
        <end position="34"/>
    </location>
</feature>
<dbReference type="InterPro" id="IPR050482">
    <property type="entry name" value="Sensor_HK_TwoCompSys"/>
</dbReference>
<dbReference type="InterPro" id="IPR005467">
    <property type="entry name" value="His_kinase_dom"/>
</dbReference>
<dbReference type="InterPro" id="IPR003594">
    <property type="entry name" value="HATPase_dom"/>
</dbReference>
<dbReference type="InterPro" id="IPR036890">
    <property type="entry name" value="HATPase_C_sf"/>
</dbReference>
<dbReference type="EC" id="2.7.13.3" evidence="2"/>
<dbReference type="PANTHER" id="PTHR24421">
    <property type="entry name" value="NITRATE/NITRITE SENSOR PROTEIN NARX-RELATED"/>
    <property type="match status" value="1"/>
</dbReference>
<keyword evidence="5" id="KW-0547">Nucleotide-binding</keyword>
<keyword evidence="10" id="KW-1133">Transmembrane helix</keyword>
<keyword evidence="8" id="KW-0902">Two-component regulatory system</keyword>
<dbReference type="GO" id="GO:0016301">
    <property type="term" value="F:kinase activity"/>
    <property type="evidence" value="ECO:0007669"/>
    <property type="project" value="UniProtKB-KW"/>
</dbReference>
<dbReference type="Pfam" id="PF02518">
    <property type="entry name" value="HATPase_c"/>
    <property type="match status" value="1"/>
</dbReference>
<comment type="catalytic activity">
    <reaction evidence="1">
        <text>ATP + protein L-histidine = ADP + protein N-phospho-L-histidine.</text>
        <dbReference type="EC" id="2.7.13.3"/>
    </reaction>
</comment>
<dbReference type="SMART" id="SM00387">
    <property type="entry name" value="HATPase_c"/>
    <property type="match status" value="1"/>
</dbReference>
<evidence type="ECO:0000256" key="6">
    <source>
        <dbReference type="ARBA" id="ARBA00022777"/>
    </source>
</evidence>
<dbReference type="EMBL" id="JBHUIK010000005">
    <property type="protein sequence ID" value="MFD2216004.1"/>
    <property type="molecule type" value="Genomic_DNA"/>
</dbReference>
<keyword evidence="7" id="KW-0067">ATP-binding</keyword>
<proteinExistence type="predicted"/>
<feature type="domain" description="Histidine kinase" evidence="11">
    <location>
        <begin position="211"/>
        <end position="394"/>
    </location>
</feature>
<sequence>MTKRVDTREWTWVDYVITGVRSIFYLSGIIYFTMIDTNQHNGLIFIWLSLCLFIPHLFWRPGYISYKLYNFAELGVNGSFYIWNILYLNNELGPSLLFMPALGFGFLATSKSVKYTLPILMLLTLGLLITDEEMFNVFMNMFLISMMFGFGYSFNRMLESQARTRKLLTENKKQYELIQAQNHALEQYSKQIEELTLTKERARMAKELHDTIGHTLTSVIMSMDAIIHLIDLDNHAAKEQLLKVRNYTNKGLNDIRLHIHSMVPAENGSTLTSTFQEITREFSEYTQTKIEIAINGVEHSLPNEIKVTLARCLQESLTNAKRHGDATEVNIHLDFTEDPTLLTIKDNGKGTNNLQLGFGLNAMRDRLEMYQGSLQVLSQEGKGTTIKCTVPKREREYEKSEAVISG</sequence>
<accession>A0ABW5C462</accession>
<evidence type="ECO:0000256" key="5">
    <source>
        <dbReference type="ARBA" id="ARBA00022741"/>
    </source>
</evidence>
<dbReference type="PROSITE" id="PS50109">
    <property type="entry name" value="HIS_KIN"/>
    <property type="match status" value="1"/>
</dbReference>
<evidence type="ECO:0000259" key="11">
    <source>
        <dbReference type="PROSITE" id="PS50109"/>
    </source>
</evidence>
<keyword evidence="3" id="KW-0597">Phosphoprotein</keyword>
<dbReference type="InterPro" id="IPR011712">
    <property type="entry name" value="Sig_transdc_His_kin_sub3_dim/P"/>
</dbReference>
<dbReference type="Proteomes" id="UP001597318">
    <property type="component" value="Unassembled WGS sequence"/>
</dbReference>
<reference evidence="13" key="1">
    <citation type="journal article" date="2019" name="Int. J. Syst. Evol. Microbiol.">
        <title>The Global Catalogue of Microorganisms (GCM) 10K type strain sequencing project: providing services to taxonomists for standard genome sequencing and annotation.</title>
        <authorList>
            <consortium name="The Broad Institute Genomics Platform"/>
            <consortium name="The Broad Institute Genome Sequencing Center for Infectious Disease"/>
            <person name="Wu L."/>
            <person name="Ma J."/>
        </authorList>
    </citation>
    <scope>NUCLEOTIDE SEQUENCE [LARGE SCALE GENOMIC DNA]</scope>
    <source>
        <strain evidence="13">CGMCC 1.15474</strain>
    </source>
</reference>
<evidence type="ECO:0000313" key="13">
    <source>
        <dbReference type="Proteomes" id="UP001597318"/>
    </source>
</evidence>
<keyword evidence="10" id="KW-0812">Transmembrane</keyword>
<evidence type="ECO:0000313" key="12">
    <source>
        <dbReference type="EMBL" id="MFD2216004.1"/>
    </source>
</evidence>
<evidence type="ECO:0000256" key="7">
    <source>
        <dbReference type="ARBA" id="ARBA00022840"/>
    </source>
</evidence>
<keyword evidence="4" id="KW-0808">Transferase</keyword>
<evidence type="ECO:0000256" key="1">
    <source>
        <dbReference type="ARBA" id="ARBA00000085"/>
    </source>
</evidence>
<keyword evidence="10" id="KW-0472">Membrane</keyword>
<keyword evidence="9" id="KW-0175">Coiled coil</keyword>
<name>A0ABW5C462_9BACI</name>
<evidence type="ECO:0000256" key="8">
    <source>
        <dbReference type="ARBA" id="ARBA00023012"/>
    </source>
</evidence>
<evidence type="ECO:0000256" key="10">
    <source>
        <dbReference type="SAM" id="Phobius"/>
    </source>
</evidence>
<feature type="transmembrane region" description="Helical" evidence="10">
    <location>
        <begin position="137"/>
        <end position="155"/>
    </location>
</feature>